<evidence type="ECO:0000313" key="5">
    <source>
        <dbReference type="Proteomes" id="UP000178943"/>
    </source>
</evidence>
<evidence type="ECO:0000313" key="4">
    <source>
        <dbReference type="EMBL" id="OGF63996.1"/>
    </source>
</evidence>
<gene>
    <name evidence="4" type="ORF">A2Y62_17440</name>
</gene>
<feature type="modified residue" description="4-aspartylphosphate" evidence="2">
    <location>
        <position position="54"/>
    </location>
</feature>
<dbReference type="Pfam" id="PF00072">
    <property type="entry name" value="Response_reg"/>
    <property type="match status" value="1"/>
</dbReference>
<dbReference type="InterPro" id="IPR011006">
    <property type="entry name" value="CheY-like_superfamily"/>
</dbReference>
<evidence type="ECO:0000256" key="2">
    <source>
        <dbReference type="PROSITE-ProRule" id="PRU00169"/>
    </source>
</evidence>
<dbReference type="EMBL" id="MFGW01000143">
    <property type="protein sequence ID" value="OGF63996.1"/>
    <property type="molecule type" value="Genomic_DNA"/>
</dbReference>
<evidence type="ECO:0000256" key="1">
    <source>
        <dbReference type="ARBA" id="ARBA00022553"/>
    </source>
</evidence>
<proteinExistence type="predicted"/>
<accession>A0A1F5VKP7</accession>
<dbReference type="Gene3D" id="3.40.50.2300">
    <property type="match status" value="1"/>
</dbReference>
<dbReference type="AlphaFoldDB" id="A0A1F5VKP7"/>
<sequence>MPKGRILLIDDDPDFLEMHSTILKNHGYEILTATSSKEGLERVRTEMPDLIILDLIMEKHDAGFAFSKTLKTDPLFKKIPIIMVTSVAQVTGYSFSMKEDGYWMKTDEFLEKPVEPQKLIETVERLLKGTQEQE</sequence>
<comment type="caution">
    <text evidence="4">The sequence shown here is derived from an EMBL/GenBank/DDBJ whole genome shotgun (WGS) entry which is preliminary data.</text>
</comment>
<keyword evidence="1 2" id="KW-0597">Phosphoprotein</keyword>
<protein>
    <recommendedName>
        <fullName evidence="3">Response regulatory domain-containing protein</fullName>
    </recommendedName>
</protein>
<dbReference type="PROSITE" id="PS50110">
    <property type="entry name" value="RESPONSE_REGULATORY"/>
    <property type="match status" value="1"/>
</dbReference>
<dbReference type="PANTHER" id="PTHR44591:SF3">
    <property type="entry name" value="RESPONSE REGULATORY DOMAIN-CONTAINING PROTEIN"/>
    <property type="match status" value="1"/>
</dbReference>
<dbReference type="SMART" id="SM00448">
    <property type="entry name" value="REC"/>
    <property type="match status" value="1"/>
</dbReference>
<dbReference type="InterPro" id="IPR001789">
    <property type="entry name" value="Sig_transdc_resp-reg_receiver"/>
</dbReference>
<evidence type="ECO:0000259" key="3">
    <source>
        <dbReference type="PROSITE" id="PS50110"/>
    </source>
</evidence>
<dbReference type="PANTHER" id="PTHR44591">
    <property type="entry name" value="STRESS RESPONSE REGULATOR PROTEIN 1"/>
    <property type="match status" value="1"/>
</dbReference>
<dbReference type="STRING" id="1817863.A2Y62_17440"/>
<dbReference type="Proteomes" id="UP000178943">
    <property type="component" value="Unassembled WGS sequence"/>
</dbReference>
<reference evidence="4 5" key="1">
    <citation type="journal article" date="2016" name="Nat. Commun.">
        <title>Thousands of microbial genomes shed light on interconnected biogeochemical processes in an aquifer system.</title>
        <authorList>
            <person name="Anantharaman K."/>
            <person name="Brown C.T."/>
            <person name="Hug L.A."/>
            <person name="Sharon I."/>
            <person name="Castelle C.J."/>
            <person name="Probst A.J."/>
            <person name="Thomas B.C."/>
            <person name="Singh A."/>
            <person name="Wilkins M.J."/>
            <person name="Karaoz U."/>
            <person name="Brodie E.L."/>
            <person name="Williams K.H."/>
            <person name="Hubbard S.S."/>
            <person name="Banfield J.F."/>
        </authorList>
    </citation>
    <scope>NUCLEOTIDE SEQUENCE [LARGE SCALE GENOMIC DNA]</scope>
</reference>
<organism evidence="4 5">
    <name type="scientific">Candidatus Fischerbacteria bacterium RBG_13_37_8</name>
    <dbReference type="NCBI Taxonomy" id="1817863"/>
    <lineage>
        <taxon>Bacteria</taxon>
        <taxon>Candidatus Fischeribacteriota</taxon>
    </lineage>
</organism>
<feature type="domain" description="Response regulatory" evidence="3">
    <location>
        <begin position="5"/>
        <end position="127"/>
    </location>
</feature>
<dbReference type="GO" id="GO:0000160">
    <property type="term" value="P:phosphorelay signal transduction system"/>
    <property type="evidence" value="ECO:0007669"/>
    <property type="project" value="InterPro"/>
</dbReference>
<dbReference type="SUPFAM" id="SSF52172">
    <property type="entry name" value="CheY-like"/>
    <property type="match status" value="1"/>
</dbReference>
<name>A0A1F5VKP7_9BACT</name>
<dbReference type="InterPro" id="IPR050595">
    <property type="entry name" value="Bact_response_regulator"/>
</dbReference>